<dbReference type="OrthoDB" id="3296441at2"/>
<dbReference type="InterPro" id="IPR003740">
    <property type="entry name" value="YitT"/>
</dbReference>
<feature type="transmembrane region" description="Helical" evidence="6">
    <location>
        <begin position="20"/>
        <end position="37"/>
    </location>
</feature>
<feature type="transmembrane region" description="Helical" evidence="6">
    <location>
        <begin position="89"/>
        <end position="109"/>
    </location>
</feature>
<dbReference type="Proteomes" id="UP000675920">
    <property type="component" value="Unplaced"/>
</dbReference>
<keyword evidence="4 6" id="KW-1133">Transmembrane helix</keyword>
<evidence type="ECO:0000313" key="7">
    <source>
        <dbReference type="Proteomes" id="UP000675920"/>
    </source>
</evidence>
<dbReference type="RefSeq" id="WP_028312573.1">
    <property type="nucleotide sequence ID" value="NZ_KI519499.1"/>
</dbReference>
<feature type="transmembrane region" description="Helical" evidence="6">
    <location>
        <begin position="115"/>
        <end position="133"/>
    </location>
</feature>
<dbReference type="Pfam" id="PF02588">
    <property type="entry name" value="YitT_membrane"/>
    <property type="match status" value="1"/>
</dbReference>
<accession>A0A8B6X627</accession>
<dbReference type="GO" id="GO:0005886">
    <property type="term" value="C:plasma membrane"/>
    <property type="evidence" value="ECO:0007669"/>
    <property type="project" value="UniProtKB-SubCell"/>
</dbReference>
<dbReference type="InterPro" id="IPR051461">
    <property type="entry name" value="UPF0750_membrane"/>
</dbReference>
<comment type="subcellular location">
    <subcellularLocation>
        <location evidence="1">Cell membrane</location>
        <topology evidence="1">Multi-pass membrane protein</topology>
    </subcellularLocation>
</comment>
<dbReference type="PANTHER" id="PTHR33545">
    <property type="entry name" value="UPF0750 MEMBRANE PROTEIN YITT-RELATED"/>
    <property type="match status" value="1"/>
</dbReference>
<evidence type="ECO:0000256" key="1">
    <source>
        <dbReference type="ARBA" id="ARBA00004651"/>
    </source>
</evidence>
<name>A0A8B6X627_9BURK</name>
<sequence length="207" mass="21900">MSTPNTAIPGFQRHTPLDDAQAIFTGVLFVSLGLLLFRQAGLLSGGTAGIAFLLHYASGGDPGLLFFVINLPFWWLSWRLMGRVFTLKTFAAVALLSLAMAVSPSFVRFEALHPAYSAVAGGLLLGAGCLFLARHKASLGGVLVTSLWAQERLGMSAGRVQLGIDAVILASALFVLPLDKVGYALLGSVAMNVFLAVNHKPGRYRAA</sequence>
<feature type="transmembrane region" description="Helical" evidence="6">
    <location>
        <begin position="153"/>
        <end position="175"/>
    </location>
</feature>
<dbReference type="AlphaFoldDB" id="A0A8B6X627"/>
<evidence type="ECO:0000313" key="8">
    <source>
        <dbReference type="RefSeq" id="WP_028312573.1"/>
    </source>
</evidence>
<evidence type="ECO:0000256" key="2">
    <source>
        <dbReference type="ARBA" id="ARBA00022475"/>
    </source>
</evidence>
<feature type="transmembrane region" description="Helical" evidence="6">
    <location>
        <begin position="64"/>
        <end position="82"/>
    </location>
</feature>
<feature type="transmembrane region" description="Helical" evidence="6">
    <location>
        <begin position="181"/>
        <end position="197"/>
    </location>
</feature>
<protein>
    <submittedName>
        <fullName evidence="8">YitT family protein</fullName>
    </submittedName>
</protein>
<keyword evidence="7" id="KW-1185">Reference proteome</keyword>
<evidence type="ECO:0000256" key="5">
    <source>
        <dbReference type="ARBA" id="ARBA00023136"/>
    </source>
</evidence>
<evidence type="ECO:0000256" key="4">
    <source>
        <dbReference type="ARBA" id="ARBA00022989"/>
    </source>
</evidence>
<proteinExistence type="predicted"/>
<keyword evidence="3 6" id="KW-0812">Transmembrane</keyword>
<organism evidence="7 8">
    <name type="scientific">Derxia gummosa DSM 723</name>
    <dbReference type="NCBI Taxonomy" id="1121388"/>
    <lineage>
        <taxon>Bacteria</taxon>
        <taxon>Pseudomonadati</taxon>
        <taxon>Pseudomonadota</taxon>
        <taxon>Betaproteobacteria</taxon>
        <taxon>Burkholderiales</taxon>
        <taxon>Alcaligenaceae</taxon>
        <taxon>Derxia</taxon>
    </lineage>
</organism>
<reference evidence="8" key="1">
    <citation type="submission" date="2025-08" db="UniProtKB">
        <authorList>
            <consortium name="RefSeq"/>
        </authorList>
    </citation>
    <scope>IDENTIFICATION</scope>
</reference>
<evidence type="ECO:0000256" key="6">
    <source>
        <dbReference type="SAM" id="Phobius"/>
    </source>
</evidence>
<evidence type="ECO:0000256" key="3">
    <source>
        <dbReference type="ARBA" id="ARBA00022692"/>
    </source>
</evidence>
<keyword evidence="5 6" id="KW-0472">Membrane</keyword>
<dbReference type="PANTHER" id="PTHR33545:SF5">
    <property type="entry name" value="UPF0750 MEMBRANE PROTEIN YITT"/>
    <property type="match status" value="1"/>
</dbReference>
<keyword evidence="2" id="KW-1003">Cell membrane</keyword>